<protein>
    <submittedName>
        <fullName evidence="6">Putative TetR family transcriptional regulator</fullName>
    </submittedName>
</protein>
<gene>
    <name evidence="6" type="ORF">GONAM_15_01790</name>
</gene>
<feature type="domain" description="HTH tetR-type" evidence="5">
    <location>
        <begin position="6"/>
        <end position="66"/>
    </location>
</feature>
<name>K6XNR1_9ACTN</name>
<evidence type="ECO:0000313" key="6">
    <source>
        <dbReference type="EMBL" id="GAC00470.1"/>
    </source>
</evidence>
<evidence type="ECO:0000313" key="7">
    <source>
        <dbReference type="Proteomes" id="UP000035058"/>
    </source>
</evidence>
<evidence type="ECO:0000256" key="2">
    <source>
        <dbReference type="ARBA" id="ARBA00023125"/>
    </source>
</evidence>
<dbReference type="GO" id="GO:0003700">
    <property type="term" value="F:DNA-binding transcription factor activity"/>
    <property type="evidence" value="ECO:0007669"/>
    <property type="project" value="TreeGrafter"/>
</dbReference>
<evidence type="ECO:0000259" key="5">
    <source>
        <dbReference type="PROSITE" id="PS50977"/>
    </source>
</evidence>
<dbReference type="InterPro" id="IPR009057">
    <property type="entry name" value="Homeodomain-like_sf"/>
</dbReference>
<feature type="DNA-binding region" description="H-T-H motif" evidence="4">
    <location>
        <begin position="29"/>
        <end position="48"/>
    </location>
</feature>
<dbReference type="Pfam" id="PF00440">
    <property type="entry name" value="TetR_N"/>
    <property type="match status" value="1"/>
</dbReference>
<dbReference type="PRINTS" id="PR00455">
    <property type="entry name" value="HTHTETR"/>
</dbReference>
<keyword evidence="2 4" id="KW-0238">DNA-binding</keyword>
<dbReference type="Gene3D" id="1.10.357.10">
    <property type="entry name" value="Tetracycline Repressor, domain 2"/>
    <property type="match status" value="1"/>
</dbReference>
<proteinExistence type="predicted"/>
<evidence type="ECO:0000256" key="3">
    <source>
        <dbReference type="ARBA" id="ARBA00023163"/>
    </source>
</evidence>
<dbReference type="InterPro" id="IPR050109">
    <property type="entry name" value="HTH-type_TetR-like_transc_reg"/>
</dbReference>
<keyword evidence="7" id="KW-1185">Reference proteome</keyword>
<dbReference type="RefSeq" id="WP_006866673.1">
    <property type="nucleotide sequence ID" value="NZ_BAHE01000015.1"/>
</dbReference>
<dbReference type="InterPro" id="IPR023772">
    <property type="entry name" value="DNA-bd_HTH_TetR-type_CS"/>
</dbReference>
<sequence length="188" mass="20257">MARWEPDARGRMIDAALELFAEGGFERTTALEIAKRAGVTERTFFRHFTDKREVLFDRTDALQTQVIAAIEAAPVDVAPLDAVCAAIGDAGVLFDRVHARRRDAVISANPGLLERELLKLNRLAAAIADALRARGVPELTATVSAEAGVAVFKISFARWIADDPDSDFAGSVQKVRSELGAQVGEPAT</sequence>
<keyword evidence="3" id="KW-0804">Transcription</keyword>
<dbReference type="EMBL" id="BAHE01000015">
    <property type="protein sequence ID" value="GAC00470.1"/>
    <property type="molecule type" value="Genomic_DNA"/>
</dbReference>
<evidence type="ECO:0000256" key="1">
    <source>
        <dbReference type="ARBA" id="ARBA00023015"/>
    </source>
</evidence>
<dbReference type="AlphaFoldDB" id="K6XNR1"/>
<dbReference type="PROSITE" id="PS50977">
    <property type="entry name" value="HTH_TETR_2"/>
    <property type="match status" value="1"/>
</dbReference>
<dbReference type="SUPFAM" id="SSF46689">
    <property type="entry name" value="Homeodomain-like"/>
    <property type="match status" value="1"/>
</dbReference>
<accession>K6XNR1</accession>
<dbReference type="PANTHER" id="PTHR30055">
    <property type="entry name" value="HTH-TYPE TRANSCRIPTIONAL REGULATOR RUTR"/>
    <property type="match status" value="1"/>
</dbReference>
<dbReference type="InterPro" id="IPR001647">
    <property type="entry name" value="HTH_TetR"/>
</dbReference>
<evidence type="ECO:0000256" key="4">
    <source>
        <dbReference type="PROSITE-ProRule" id="PRU00335"/>
    </source>
</evidence>
<dbReference type="Proteomes" id="UP000035058">
    <property type="component" value="Unassembled WGS sequence"/>
</dbReference>
<organism evidence="6 7">
    <name type="scientific">Gordonia namibiensis NBRC 108229</name>
    <dbReference type="NCBI Taxonomy" id="1208314"/>
    <lineage>
        <taxon>Bacteria</taxon>
        <taxon>Bacillati</taxon>
        <taxon>Actinomycetota</taxon>
        <taxon>Actinomycetes</taxon>
        <taxon>Mycobacteriales</taxon>
        <taxon>Gordoniaceae</taxon>
        <taxon>Gordonia</taxon>
    </lineage>
</organism>
<dbReference type="PROSITE" id="PS01081">
    <property type="entry name" value="HTH_TETR_1"/>
    <property type="match status" value="1"/>
</dbReference>
<keyword evidence="1" id="KW-0805">Transcription regulation</keyword>
<comment type="caution">
    <text evidence="6">The sequence shown here is derived from an EMBL/GenBank/DDBJ whole genome shotgun (WGS) entry which is preliminary data.</text>
</comment>
<dbReference type="PANTHER" id="PTHR30055:SF238">
    <property type="entry name" value="MYCOFACTOCIN BIOSYNTHESIS TRANSCRIPTIONAL REGULATOR MFTR-RELATED"/>
    <property type="match status" value="1"/>
</dbReference>
<reference evidence="6 7" key="1">
    <citation type="submission" date="2012-08" db="EMBL/GenBank/DDBJ databases">
        <title>Whole genome shotgun sequence of Gordonia namibiensis NBRC 108229.</title>
        <authorList>
            <person name="Isaki-Nakamura S."/>
            <person name="Hosoyama A."/>
            <person name="Tsuchikane K."/>
            <person name="Katsumata H."/>
            <person name="Baba S."/>
            <person name="Yamazaki S."/>
            <person name="Fujita N."/>
        </authorList>
    </citation>
    <scope>NUCLEOTIDE SEQUENCE [LARGE SCALE GENOMIC DNA]</scope>
    <source>
        <strain evidence="6 7">NBRC 108229</strain>
    </source>
</reference>
<dbReference type="GO" id="GO:0000976">
    <property type="term" value="F:transcription cis-regulatory region binding"/>
    <property type="evidence" value="ECO:0007669"/>
    <property type="project" value="TreeGrafter"/>
</dbReference>